<evidence type="ECO:0000313" key="1">
    <source>
        <dbReference type="EMBL" id="KAG6934085.1"/>
    </source>
</evidence>
<accession>A0A8T1T001</accession>
<dbReference type="SUPFAM" id="SSF56219">
    <property type="entry name" value="DNase I-like"/>
    <property type="match status" value="1"/>
</dbReference>
<dbReference type="Proteomes" id="UP000765507">
    <property type="component" value="Unassembled WGS sequence"/>
</dbReference>
<dbReference type="PANTHER" id="PTHR23227:SF84">
    <property type="entry name" value="ENDONUCLEASE_EXONUCLEASE_PHOSPHATASE DOMAIN-CONTAINING PROTEIN"/>
    <property type="match status" value="1"/>
</dbReference>
<name>A0A8T1T001_CHESE</name>
<keyword evidence="2" id="KW-1185">Reference proteome</keyword>
<dbReference type="InterPro" id="IPR036691">
    <property type="entry name" value="Endo/exonu/phosph_ase_sf"/>
</dbReference>
<reference evidence="1 2" key="1">
    <citation type="journal article" date="2020" name="G3 (Bethesda)">
        <title>Draft Genome of the Common Snapping Turtle, Chelydra serpentina, a Model for Phenotypic Plasticity in Reptiles.</title>
        <authorList>
            <person name="Das D."/>
            <person name="Singh S.K."/>
            <person name="Bierstedt J."/>
            <person name="Erickson A."/>
            <person name="Galli G.L.J."/>
            <person name="Crossley D.A. 2nd"/>
            <person name="Rhen T."/>
        </authorList>
    </citation>
    <scope>NUCLEOTIDE SEQUENCE [LARGE SCALE GENOMIC DNA]</scope>
    <source>
        <strain evidence="1">KW</strain>
    </source>
</reference>
<protein>
    <submittedName>
        <fullName evidence="1">Craniofacial development protein 2</fullName>
    </submittedName>
</protein>
<dbReference type="OrthoDB" id="413900at2759"/>
<evidence type="ECO:0000313" key="2">
    <source>
        <dbReference type="Proteomes" id="UP000765507"/>
    </source>
</evidence>
<organism evidence="1 2">
    <name type="scientific">Chelydra serpentina</name>
    <name type="common">Snapping turtle</name>
    <name type="synonym">Testudo serpentina</name>
    <dbReference type="NCBI Taxonomy" id="8475"/>
    <lineage>
        <taxon>Eukaryota</taxon>
        <taxon>Metazoa</taxon>
        <taxon>Chordata</taxon>
        <taxon>Craniata</taxon>
        <taxon>Vertebrata</taxon>
        <taxon>Euteleostomi</taxon>
        <taxon>Archelosauria</taxon>
        <taxon>Testudinata</taxon>
        <taxon>Testudines</taxon>
        <taxon>Cryptodira</taxon>
        <taxon>Durocryptodira</taxon>
        <taxon>Americhelydia</taxon>
        <taxon>Chelydroidea</taxon>
        <taxon>Chelydridae</taxon>
        <taxon>Chelydra</taxon>
    </lineage>
</organism>
<dbReference type="Gene3D" id="3.60.10.10">
    <property type="entry name" value="Endonuclease/exonuclease/phosphatase"/>
    <property type="match status" value="1"/>
</dbReference>
<dbReference type="PANTHER" id="PTHR23227">
    <property type="entry name" value="BUCENTAUR RELATED"/>
    <property type="match status" value="1"/>
</dbReference>
<sequence>MVLHINLSGDQYATITSAYTQTMTHTDEIKELFYEDLRRIIRGVPHQDKLIVLGDCNAHVGANSDPWSRVLSHHNIGRSNSNSQLLLSKCAKFNLTVINTVFQQVKNYKTTWMHPRSKH</sequence>
<proteinExistence type="predicted"/>
<dbReference type="InterPro" id="IPR027124">
    <property type="entry name" value="Swc5/CFDP1/2"/>
</dbReference>
<gene>
    <name evidence="1" type="ORF">G0U57_017884</name>
</gene>
<dbReference type="AlphaFoldDB" id="A0A8T1T001"/>
<dbReference type="EMBL" id="JAHGAV010000062">
    <property type="protein sequence ID" value="KAG6934085.1"/>
    <property type="molecule type" value="Genomic_DNA"/>
</dbReference>
<comment type="caution">
    <text evidence="1">The sequence shown here is derived from an EMBL/GenBank/DDBJ whole genome shotgun (WGS) entry which is preliminary data.</text>
</comment>